<name>A0A0F9W3G5_9ZZZZ</name>
<dbReference type="NCBIfam" id="TIGR03696">
    <property type="entry name" value="Rhs_assc_core"/>
    <property type="match status" value="1"/>
</dbReference>
<organism evidence="2">
    <name type="scientific">marine sediment metagenome</name>
    <dbReference type="NCBI Taxonomy" id="412755"/>
    <lineage>
        <taxon>unclassified sequences</taxon>
        <taxon>metagenomes</taxon>
        <taxon>ecological metagenomes</taxon>
    </lineage>
</organism>
<dbReference type="PANTHER" id="PTHR32305:SF15">
    <property type="entry name" value="PROTEIN RHSA-RELATED"/>
    <property type="match status" value="1"/>
</dbReference>
<proteinExistence type="predicted"/>
<evidence type="ECO:0000313" key="2">
    <source>
        <dbReference type="EMBL" id="KKN72603.1"/>
    </source>
</evidence>
<dbReference type="EMBL" id="LAZR01000359">
    <property type="protein sequence ID" value="KKN72603.1"/>
    <property type="molecule type" value="Genomic_DNA"/>
</dbReference>
<accession>A0A0F9W3G5</accession>
<gene>
    <name evidence="2" type="ORF">LCGC14_0409330</name>
</gene>
<feature type="region of interest" description="Disordered" evidence="1">
    <location>
        <begin position="47"/>
        <end position="67"/>
    </location>
</feature>
<dbReference type="InterPro" id="IPR050708">
    <property type="entry name" value="T6SS_VgrG/RHS"/>
</dbReference>
<dbReference type="Gene3D" id="2.180.10.10">
    <property type="entry name" value="RHS repeat-associated core"/>
    <property type="match status" value="3"/>
</dbReference>
<dbReference type="PANTHER" id="PTHR32305">
    <property type="match status" value="1"/>
</dbReference>
<reference evidence="2" key="1">
    <citation type="journal article" date="2015" name="Nature">
        <title>Complex archaea that bridge the gap between prokaryotes and eukaryotes.</title>
        <authorList>
            <person name="Spang A."/>
            <person name="Saw J.H."/>
            <person name="Jorgensen S.L."/>
            <person name="Zaremba-Niedzwiedzka K."/>
            <person name="Martijn J."/>
            <person name="Lind A.E."/>
            <person name="van Eijk R."/>
            <person name="Schleper C."/>
            <person name="Guy L."/>
            <person name="Ettema T.J."/>
        </authorList>
    </citation>
    <scope>NUCLEOTIDE SEQUENCE</scope>
</reference>
<dbReference type="InterPro" id="IPR022385">
    <property type="entry name" value="Rhs_assc_core"/>
</dbReference>
<dbReference type="InterPro" id="IPR006530">
    <property type="entry name" value="YD"/>
</dbReference>
<comment type="caution">
    <text evidence="2">The sequence shown here is derived from an EMBL/GenBank/DDBJ whole genome shotgun (WGS) entry which is preliminary data.</text>
</comment>
<dbReference type="NCBIfam" id="TIGR01643">
    <property type="entry name" value="YD_repeat_2x"/>
    <property type="match status" value="1"/>
</dbReference>
<evidence type="ECO:0000256" key="1">
    <source>
        <dbReference type="SAM" id="MobiDB-lite"/>
    </source>
</evidence>
<sequence>MIRQRARLWVLAVVMFAVVGTANGSGWGYFFKKGCWECGDPNLWSPQDTAVGASTPGGQTHDGDGNSGLAVRTARFEQATGLVQVGVTSDIIPDNAIKPVNIYGTTWGFPVPYLQIFLEDVNDAGEDEIVYRVVLRGDTYEEFDDATRGAGQSTYIAEKYGVELSLTLSEGGVYTYKITCVETGKIRRLKFAEHTAFVAEGEDATDGLYVATEYIDPDGRKFTISYGEDPDYDEPRVITYVRGGDGPSSQRATLTYVGSGTSIARISTGIYAVWRAAIWVEVVKFNFFGYVTGGPDAAHGSTGDLKFLVKQTLGQSPTDLEVTYYRYSASNGLEMVLTPAWYSRLAADPTGGAKTTFSAMETYIDSLSTEDVVSTSKGTTFKDYLDYRYVYSGGSVSAAYSKGNCGGATSRVLKETVTINLNDAIPGKMAGDDRNHWHTEYVVSYEDSEENVVKRITTFYNAFGQVMLRVVEQAQDGSHIGAAPVYRTGDFYQFFDGGKSYLHFENSAINWEAIDDAITGEFDTWQEVVKDDDGVNDPEFHDLMDQTGYPDFYEYIHTNSGICQLWAYATTTTATSSIRGNVRGGLDIQATYIGEGLASDPVYQQNFWYIENGTTGVYGLAQVETLTDMGGPSAGPYATLVAYAYVWYTDDYVDVVKRRTITRDVDEITAFSPHIGPGSNVLVSEEIYDIDGRLTWRTAESGEISYYEHNDLGQLTKQIDDADMTETDDFLDANEDLLPTGGGAWSTATGFGLHLITEYTYDDGGRVTEVLGPMHAVDTDGDGALEQAKTARWTVYIENDAFSLNERWSATGYKPATGNGDVVGPITVEKLCKLDRVLQTIVVPWANWTDTNEGETGRDYTLNAYDSVDTSDQADYLSWTVTWLDYDGLLGSRKVYHLILDTGEGASGTNYLETTYAYDELARVSKVTDPEGKNTFTFHTVVSQTIDSVAQTIIETRVYPHVDGSYQLAGPISVSWTAAAGDWTRQFLATATLSGTTPTGTESLTQLSRTTVTYDGQQRPDKTRVYFNLPANWDTGTSANYYESEVLAYDMAGRLLRRKDALGTITAQVYDGVGRVMERWVGTTTGDGTPANLRTDPGDGTSDLIAVEESYYDDNGSAADGNQVPELRERRRLDDTMGETWVSDTYNSHATAIVDVDLDDDGTDDGKFRVSRTEPADGPWRDQLSDGVVNWVSRTKDSSSPYYMLSMTTSLYEAGDRPFASRQYAVNPANGTIDANSEIDTTYAYDDAGRMNKVFMPSGGFTETVYDDAGRATNVIVWNDFGSPATTNDEAVVERIYTYDGVGNVTREALYRCDDDAYATTAGTGKRLTDASPPASQVSYVYRWYDHGHRLTTVANYGVLTSDPAPGSAPAQSGANDKIITAYAYDDAGRMETVTDNMGAVTKSYYDDLGRTTYVVENYLANNGTTYWTTDPSAPASRAGDECRVTAYTYNAAGQILTITALDPAADGNTTSDDQTTTYTYGACSTSAQKRKDYLLSIEYPDDSVNKVLFYYWRNAQPMIRTDQRGVSIAYTYDDAGKLTEETVGNYTGGDVDLTVKYIERDYDAAGRLELVTSKDISNTVLNQIKYVYDNYGNIDKEYQDHAGAVAGTEPYVQYSYDSSAGNRLEWVRYPNGRYVHYTYGDDDTITDRLAIVAGIYDDDGSTAGEYDGSDTAFAEYTYVGLGAIVKRTTPTAAVSGGLALMFGDSTNNYNGYDNLGRVAKIIWQNAAASATFDRFDYGYDGGGNRLYKKNAQGGTNADKHSELYHEESVAVGSEYDDLNRLLEFHRGQLATGERSIEAYDAGAQLFGLDQLGNWATFKDDATSGAAWDFEQTRTHNDVNELTDIGEEQGQDAWHEPVYDVWDDINDAGTGNGNMTFIPSPEYAWFGLGSGVHRVARYDAWNRLTERWQNLDNNKTFDDGTDRLAESFVYDGLNRRITAKMHDSVNPEALWVHRDYYYNTAWQELETRSFGDVDPIKQYIWCLRYIDTPIVRFYDTDAPPGPDGDYDDPNDSILYYTTDANFNVTALVRADTGRVAERYEYDPYGWPTILNGDPGTAQSAGDRDGTGVTEWAANMFQWSDWENLILFAGYRWDPFGTYYARNRYYHPTLATWITRDPGRWSQNMRRKRQKSRNVYDQYADGMNLYEYVGSNPLAYVDPQGTDRWVTGTVHLYVIYPVYDDQDRIKKYRKCQFYPKVDATTQAGVVGQTARNVAGSIFWSVPGEIECVTIAKSAITGTKHKTSCEADKKLHVFMNILEQTPPRFSWGHNCRSMVSIWVQYGVKSSKYEAWAAYDRKQADRYEAWAAHREKIGDKATAEWNRKQAKKYREQAEYNQAKAADDDMDWNRAAYGDHCPLWAAFHE</sequence>
<protein>
    <submittedName>
        <fullName evidence="2">Uncharacterized protein</fullName>
    </submittedName>
</protein>